<dbReference type="Gene3D" id="1.25.40.20">
    <property type="entry name" value="Ankyrin repeat-containing domain"/>
    <property type="match status" value="2"/>
</dbReference>
<protein>
    <recommendedName>
        <fullName evidence="3">F-box domain-containing protein</fullName>
    </recommendedName>
</protein>
<feature type="repeat" description="ANK" evidence="1">
    <location>
        <begin position="168"/>
        <end position="200"/>
    </location>
</feature>
<dbReference type="Pfam" id="PF12796">
    <property type="entry name" value="Ank_2"/>
    <property type="match status" value="1"/>
</dbReference>
<dbReference type="InterPro" id="IPR002110">
    <property type="entry name" value="Ankyrin_rpt"/>
</dbReference>
<dbReference type="OrthoDB" id="4454093at2759"/>
<dbReference type="InterPro" id="IPR036770">
    <property type="entry name" value="Ankyrin_rpt-contain_sf"/>
</dbReference>
<feature type="region of interest" description="Disordered" evidence="2">
    <location>
        <begin position="668"/>
        <end position="688"/>
    </location>
</feature>
<dbReference type="GeneID" id="37080015"/>
<evidence type="ECO:0000259" key="3">
    <source>
        <dbReference type="PROSITE" id="PS50181"/>
    </source>
</evidence>
<evidence type="ECO:0000313" key="5">
    <source>
        <dbReference type="Proteomes" id="UP000248349"/>
    </source>
</evidence>
<dbReference type="InterPro" id="IPR001810">
    <property type="entry name" value="F-box_dom"/>
</dbReference>
<dbReference type="PROSITE" id="PS50181">
    <property type="entry name" value="FBOX"/>
    <property type="match status" value="1"/>
</dbReference>
<reference evidence="4 5" key="1">
    <citation type="submission" date="2016-12" db="EMBL/GenBank/DDBJ databases">
        <title>The genomes of Aspergillus section Nigri reveals drivers in fungal speciation.</title>
        <authorList>
            <consortium name="DOE Joint Genome Institute"/>
            <person name="Vesth T.C."/>
            <person name="Nybo J."/>
            <person name="Theobald S."/>
            <person name="Brandl J."/>
            <person name="Frisvad J.C."/>
            <person name="Nielsen K.F."/>
            <person name="Lyhne E.K."/>
            <person name="Kogle M.E."/>
            <person name="Kuo A."/>
            <person name="Riley R."/>
            <person name="Clum A."/>
            <person name="Nolan M."/>
            <person name="Lipzen A."/>
            <person name="Salamov A."/>
            <person name="Henrissat B."/>
            <person name="Wiebenga A."/>
            <person name="De Vries R.P."/>
            <person name="Grigoriev I.V."/>
            <person name="Mortensen U.H."/>
            <person name="Andersen M.R."/>
            <person name="Baker S.E."/>
        </authorList>
    </citation>
    <scope>NUCLEOTIDE SEQUENCE [LARGE SCALE GENOMIC DNA]</scope>
    <source>
        <strain evidence="4 5">JOP 1030-1</strain>
    </source>
</reference>
<feature type="compositionally biased region" description="Acidic residues" evidence="2">
    <location>
        <begin position="668"/>
        <end position="685"/>
    </location>
</feature>
<dbReference type="SUPFAM" id="SSF81383">
    <property type="entry name" value="F-box domain"/>
    <property type="match status" value="1"/>
</dbReference>
<evidence type="ECO:0000313" key="4">
    <source>
        <dbReference type="EMBL" id="PYH41527.1"/>
    </source>
</evidence>
<dbReference type="STRING" id="1450539.A0A318Z592"/>
<dbReference type="EMBL" id="KZ821263">
    <property type="protein sequence ID" value="PYH41527.1"/>
    <property type="molecule type" value="Genomic_DNA"/>
</dbReference>
<keyword evidence="5" id="KW-1185">Reference proteome</keyword>
<dbReference type="PROSITE" id="PS50297">
    <property type="entry name" value="ANK_REP_REGION"/>
    <property type="match status" value="1"/>
</dbReference>
<dbReference type="SUPFAM" id="SSF48403">
    <property type="entry name" value="Ankyrin repeat"/>
    <property type="match status" value="1"/>
</dbReference>
<dbReference type="InterPro" id="IPR051616">
    <property type="entry name" value="Cul2-RING_E3_ligase_SR"/>
</dbReference>
<dbReference type="Proteomes" id="UP000248349">
    <property type="component" value="Unassembled WGS sequence"/>
</dbReference>
<evidence type="ECO:0000256" key="2">
    <source>
        <dbReference type="SAM" id="MobiDB-lite"/>
    </source>
</evidence>
<sequence>MPGLLGLPPELMHMIVEKLDFASDLYSLALVCKGLRANFAEEYLYGKMFGKLLSHKLDLQRLFDNFSISEDFTRYLIKSCKPELLLASARIRQQVLEVAIHQTRRSEDVDTAMDSYAGKFLKLWLAYAREHPQEERSRLRNLMARAVYANSLPFVQYLMSQGFTDDENCSSPLYWAADGGSLELVKMLLDAGADPNRQYAFIHPPDPFLPHENPPLLPVRRAAVPGCEEIVWYLLQNGAAFSTKLIRDLIQSESIGVESAIQDASSKDLSDLIIYGVATNDPKLVLGLWPLVNHDIDYDYGTGDWISEALEKAAERQNLSMVRLLLTKVKETDPSQLVSAGFDTARSAIKAEWTPGLVAAVDPDLGGDELLRTDGPGLLSLTISKKLKDMREMLLSRWALLRNTDSILYHYPCPLRTALYIGDSAIFFQMLEYVYLSPAEDGSFPNPIKLLKFPAQYGPVETFRETLAHVGVELDPDNEQHGEVLVEAARGVQTDIMQLFLDARFDMNGVYRSDLDENFKLPLLHCVLLTHISPVREHSGGEKAIRLDGSSTRGLTALATVMSRFRHYDPETLWLIRVLLAHGADPLAGIEDAPGQSALQVALTETPGRVGCIKALLRAVSWDDHRCRALVSMIATCPDAWLKTPLNTIPEEEAQWYWSNLCRGLEDNPYEPEDDSDESTDEDDSEGRIRNNSHYNRFECLKIIRKYYWRNLYPPPTL</sequence>
<dbReference type="Pfam" id="PF12937">
    <property type="entry name" value="F-box-like"/>
    <property type="match status" value="1"/>
</dbReference>
<dbReference type="AlphaFoldDB" id="A0A318Z592"/>
<dbReference type="PROSITE" id="PS50088">
    <property type="entry name" value="ANK_REPEAT"/>
    <property type="match status" value="1"/>
</dbReference>
<proteinExistence type="predicted"/>
<dbReference type="InterPro" id="IPR036047">
    <property type="entry name" value="F-box-like_dom_sf"/>
</dbReference>
<gene>
    <name evidence="4" type="ORF">BP01DRAFT_407051</name>
</gene>
<name>A0A318Z592_9EURO</name>
<accession>A0A318Z592</accession>
<dbReference type="PANTHER" id="PTHR46224">
    <property type="entry name" value="ANKYRIN REPEAT FAMILY PROTEIN"/>
    <property type="match status" value="1"/>
</dbReference>
<dbReference type="SMART" id="SM00248">
    <property type="entry name" value="ANK"/>
    <property type="match status" value="5"/>
</dbReference>
<evidence type="ECO:0000256" key="1">
    <source>
        <dbReference type="PROSITE-ProRule" id="PRU00023"/>
    </source>
</evidence>
<feature type="domain" description="F-box" evidence="3">
    <location>
        <begin position="1"/>
        <end position="52"/>
    </location>
</feature>
<dbReference type="RefSeq" id="XP_025427509.1">
    <property type="nucleotide sequence ID" value="XM_025578786.1"/>
</dbReference>
<organism evidence="4 5">
    <name type="scientific">Aspergillus saccharolyticus JOP 1030-1</name>
    <dbReference type="NCBI Taxonomy" id="1450539"/>
    <lineage>
        <taxon>Eukaryota</taxon>
        <taxon>Fungi</taxon>
        <taxon>Dikarya</taxon>
        <taxon>Ascomycota</taxon>
        <taxon>Pezizomycotina</taxon>
        <taxon>Eurotiomycetes</taxon>
        <taxon>Eurotiomycetidae</taxon>
        <taxon>Eurotiales</taxon>
        <taxon>Aspergillaceae</taxon>
        <taxon>Aspergillus</taxon>
        <taxon>Aspergillus subgen. Circumdati</taxon>
    </lineage>
</organism>
<keyword evidence="1" id="KW-0040">ANK repeat</keyword>